<organism evidence="2 3">
    <name type="scientific">Cylindrobasidium torrendii FP15055 ss-10</name>
    <dbReference type="NCBI Taxonomy" id="1314674"/>
    <lineage>
        <taxon>Eukaryota</taxon>
        <taxon>Fungi</taxon>
        <taxon>Dikarya</taxon>
        <taxon>Basidiomycota</taxon>
        <taxon>Agaricomycotina</taxon>
        <taxon>Agaricomycetes</taxon>
        <taxon>Agaricomycetidae</taxon>
        <taxon>Agaricales</taxon>
        <taxon>Marasmiineae</taxon>
        <taxon>Physalacriaceae</taxon>
        <taxon>Cylindrobasidium</taxon>
    </lineage>
</organism>
<dbReference type="OrthoDB" id="3257061at2759"/>
<reference evidence="2 3" key="1">
    <citation type="journal article" date="2015" name="Fungal Genet. Biol.">
        <title>Evolution of novel wood decay mechanisms in Agaricales revealed by the genome sequences of Fistulina hepatica and Cylindrobasidium torrendii.</title>
        <authorList>
            <person name="Floudas D."/>
            <person name="Held B.W."/>
            <person name="Riley R."/>
            <person name="Nagy L.G."/>
            <person name="Koehler G."/>
            <person name="Ransdell A.S."/>
            <person name="Younus H."/>
            <person name="Chow J."/>
            <person name="Chiniquy J."/>
            <person name="Lipzen A."/>
            <person name="Tritt A."/>
            <person name="Sun H."/>
            <person name="Haridas S."/>
            <person name="LaButti K."/>
            <person name="Ohm R.A."/>
            <person name="Kues U."/>
            <person name="Blanchette R.A."/>
            <person name="Grigoriev I.V."/>
            <person name="Minto R.E."/>
            <person name="Hibbett D.S."/>
        </authorList>
    </citation>
    <scope>NUCLEOTIDE SEQUENCE [LARGE SCALE GENOMIC DNA]</scope>
    <source>
        <strain evidence="2 3">FP15055 ss-10</strain>
    </source>
</reference>
<feature type="domain" description="DUF6570" evidence="1">
    <location>
        <begin position="28"/>
        <end position="117"/>
    </location>
</feature>
<feature type="non-terminal residue" evidence="2">
    <location>
        <position position="118"/>
    </location>
</feature>
<dbReference type="Pfam" id="PF20209">
    <property type="entry name" value="DUF6570"/>
    <property type="match status" value="1"/>
</dbReference>
<gene>
    <name evidence="2" type="ORF">CYLTODRAFT_363788</name>
</gene>
<dbReference type="AlphaFoldDB" id="A0A0D7AQT2"/>
<evidence type="ECO:0000313" key="3">
    <source>
        <dbReference type="Proteomes" id="UP000054007"/>
    </source>
</evidence>
<dbReference type="Proteomes" id="UP000054007">
    <property type="component" value="Unassembled WGS sequence"/>
</dbReference>
<proteinExistence type="predicted"/>
<name>A0A0D7AQT2_9AGAR</name>
<evidence type="ECO:0000259" key="1">
    <source>
        <dbReference type="Pfam" id="PF20209"/>
    </source>
</evidence>
<sequence>MQWRRTFNGQYQVCPRCWRCVDQGKRFKTIPTMSWANGCWVGEQPDELKGLTYAEELVIARAHSTKCWVKLKARSDPRHWQRGASGNVCIFPHEMTNIAKSLPRPIAHLHDEVAVIIV</sequence>
<dbReference type="InterPro" id="IPR046700">
    <property type="entry name" value="DUF6570"/>
</dbReference>
<accession>A0A0D7AQT2</accession>
<evidence type="ECO:0000313" key="2">
    <source>
        <dbReference type="EMBL" id="KIY60693.1"/>
    </source>
</evidence>
<dbReference type="EMBL" id="KN881350">
    <property type="protein sequence ID" value="KIY60693.1"/>
    <property type="molecule type" value="Genomic_DNA"/>
</dbReference>
<protein>
    <recommendedName>
        <fullName evidence="1">DUF6570 domain-containing protein</fullName>
    </recommendedName>
</protein>
<keyword evidence="3" id="KW-1185">Reference proteome</keyword>